<dbReference type="GO" id="GO:0005874">
    <property type="term" value="C:microtubule"/>
    <property type="evidence" value="ECO:0000318"/>
    <property type="project" value="GO_Central"/>
</dbReference>
<dbReference type="InterPro" id="IPR036961">
    <property type="entry name" value="Kinesin_motor_dom_sf"/>
</dbReference>
<feature type="domain" description="Kinesin motor" evidence="7">
    <location>
        <begin position="1"/>
        <end position="310"/>
    </location>
</feature>
<feature type="region of interest" description="Disordered" evidence="6">
    <location>
        <begin position="772"/>
        <end position="817"/>
    </location>
</feature>
<dbReference type="GO" id="GO:0003777">
    <property type="term" value="F:microtubule motor activity"/>
    <property type="evidence" value="ECO:0000318"/>
    <property type="project" value="GO_Central"/>
</dbReference>
<dbReference type="KEGG" id="xla:108703975"/>
<keyword evidence="4" id="KW-0206">Cytoskeleton</keyword>
<feature type="region of interest" description="Disordered" evidence="6">
    <location>
        <begin position="462"/>
        <end position="486"/>
    </location>
</feature>
<dbReference type="RefSeq" id="XP_041433462.1">
    <property type="nucleotide sequence ID" value="XM_041577528.1"/>
</dbReference>
<feature type="compositionally biased region" description="Polar residues" evidence="6">
    <location>
        <begin position="364"/>
        <end position="390"/>
    </location>
</feature>
<keyword evidence="3" id="KW-0067">ATP-binding</keyword>
<feature type="compositionally biased region" description="Basic and acidic residues" evidence="6">
    <location>
        <begin position="401"/>
        <end position="410"/>
    </location>
</feature>
<dbReference type="InterPro" id="IPR027417">
    <property type="entry name" value="P-loop_NTPase"/>
</dbReference>
<accession>A0A8J1LWN0</accession>
<feature type="compositionally biased region" description="Polar residues" evidence="6">
    <location>
        <begin position="466"/>
        <end position="486"/>
    </location>
</feature>
<dbReference type="GO" id="GO:0005524">
    <property type="term" value="F:ATP binding"/>
    <property type="evidence" value="ECO:0007669"/>
    <property type="project" value="UniProtKB-KW"/>
</dbReference>
<feature type="compositionally biased region" description="Basic and acidic residues" evidence="6">
    <location>
        <begin position="782"/>
        <end position="796"/>
    </location>
</feature>
<comment type="similarity">
    <text evidence="5">Belongs to the TRAFAC class myosin-kinesin ATPase superfamily. Kinesin family.</text>
</comment>
<evidence type="ECO:0000313" key="10">
    <source>
        <dbReference type="RefSeq" id="XP_041433462.1"/>
    </source>
</evidence>
<dbReference type="Pfam" id="PF00225">
    <property type="entry name" value="Kinesin"/>
    <property type="match status" value="1"/>
</dbReference>
<organism evidence="8 9">
    <name type="scientific">Xenopus laevis</name>
    <name type="common">African clawed frog</name>
    <dbReference type="NCBI Taxonomy" id="8355"/>
    <lineage>
        <taxon>Eukaryota</taxon>
        <taxon>Metazoa</taxon>
        <taxon>Chordata</taxon>
        <taxon>Craniata</taxon>
        <taxon>Vertebrata</taxon>
        <taxon>Euteleostomi</taxon>
        <taxon>Amphibia</taxon>
        <taxon>Batrachia</taxon>
        <taxon>Anura</taxon>
        <taxon>Pipoidea</taxon>
        <taxon>Pipidae</taxon>
        <taxon>Xenopodinae</taxon>
        <taxon>Xenopus</taxon>
        <taxon>Xenopus</taxon>
    </lineage>
</organism>
<evidence type="ECO:0000256" key="4">
    <source>
        <dbReference type="ARBA" id="ARBA00023212"/>
    </source>
</evidence>
<dbReference type="RefSeq" id="XP_041433461.1">
    <property type="nucleotide sequence ID" value="XM_041577527.1"/>
</dbReference>
<evidence type="ECO:0000256" key="2">
    <source>
        <dbReference type="ARBA" id="ARBA00022741"/>
    </source>
</evidence>
<dbReference type="GeneID" id="108703975"/>
<keyword evidence="8" id="KW-1185">Reference proteome</keyword>
<dbReference type="PANTHER" id="PTHR24115">
    <property type="entry name" value="KINESIN-RELATED"/>
    <property type="match status" value="1"/>
</dbReference>
<gene>
    <name evidence="9 10" type="primary">LOC108703975</name>
</gene>
<dbReference type="GO" id="GO:0005737">
    <property type="term" value="C:cytoplasm"/>
    <property type="evidence" value="ECO:0000318"/>
    <property type="project" value="GO_Central"/>
</dbReference>
<feature type="region of interest" description="Disordered" evidence="6">
    <location>
        <begin position="1022"/>
        <end position="1074"/>
    </location>
</feature>
<dbReference type="GO" id="GO:0007018">
    <property type="term" value="P:microtubule-based movement"/>
    <property type="evidence" value="ECO:0000318"/>
    <property type="project" value="GO_Central"/>
</dbReference>
<protein>
    <submittedName>
        <fullName evidence="9 10">Uncharacterized protein LOC108703975 isoform X1</fullName>
    </submittedName>
</protein>
<dbReference type="Gene3D" id="3.40.850.10">
    <property type="entry name" value="Kinesin motor domain"/>
    <property type="match status" value="1"/>
</dbReference>
<proteinExistence type="inferred from homology"/>
<dbReference type="GO" id="GO:0008017">
    <property type="term" value="F:microtubule binding"/>
    <property type="evidence" value="ECO:0000318"/>
    <property type="project" value="GO_Central"/>
</dbReference>
<dbReference type="InterPro" id="IPR027640">
    <property type="entry name" value="Kinesin-like_fam"/>
</dbReference>
<feature type="compositionally biased region" description="Basic and acidic residues" evidence="6">
    <location>
        <begin position="1"/>
        <end position="12"/>
    </location>
</feature>
<dbReference type="OrthoDB" id="9916354at2759"/>
<evidence type="ECO:0000313" key="8">
    <source>
        <dbReference type="Proteomes" id="UP000186698"/>
    </source>
</evidence>
<dbReference type="InterPro" id="IPR001752">
    <property type="entry name" value="Kinesin_motor_dom"/>
</dbReference>
<name>A0A8J1LWN0_XENLA</name>
<feature type="region of interest" description="Disordered" evidence="6">
    <location>
        <begin position="398"/>
        <end position="417"/>
    </location>
</feature>
<keyword evidence="4" id="KW-0963">Cytoplasm</keyword>
<dbReference type="GO" id="GO:0006886">
    <property type="term" value="P:intracellular protein transport"/>
    <property type="evidence" value="ECO:0000318"/>
    <property type="project" value="GO_Central"/>
</dbReference>
<dbReference type="PROSITE" id="PS50067">
    <property type="entry name" value="KINESIN_MOTOR_2"/>
    <property type="match status" value="1"/>
</dbReference>
<dbReference type="Proteomes" id="UP000186698">
    <property type="component" value="Chromosome 9_10L"/>
</dbReference>
<dbReference type="SUPFAM" id="SSF52540">
    <property type="entry name" value="P-loop containing nucleoside triphosphate hydrolases"/>
    <property type="match status" value="1"/>
</dbReference>
<evidence type="ECO:0000256" key="6">
    <source>
        <dbReference type="SAM" id="MobiDB-lite"/>
    </source>
</evidence>
<dbReference type="GO" id="GO:0005871">
    <property type="term" value="C:kinesin complex"/>
    <property type="evidence" value="ECO:0000318"/>
    <property type="project" value="GO_Central"/>
</dbReference>
<dbReference type="PANTHER" id="PTHR24115:SF1017">
    <property type="entry name" value="KINESIN-LIKE PROTEIN KIF13A"/>
    <property type="match status" value="1"/>
</dbReference>
<reference evidence="9 10" key="1">
    <citation type="submission" date="2025-04" db="UniProtKB">
        <authorList>
            <consortium name="RefSeq"/>
        </authorList>
    </citation>
    <scope>IDENTIFICATION</scope>
    <source>
        <strain evidence="9 10">J_2021</strain>
        <tissue evidence="9 10">Erythrocytes</tissue>
    </source>
</reference>
<feature type="compositionally biased region" description="Polar residues" evidence="6">
    <location>
        <begin position="13"/>
        <end position="27"/>
    </location>
</feature>
<evidence type="ECO:0000256" key="1">
    <source>
        <dbReference type="ARBA" id="ARBA00004245"/>
    </source>
</evidence>
<evidence type="ECO:0000256" key="3">
    <source>
        <dbReference type="ARBA" id="ARBA00022840"/>
    </source>
</evidence>
<comment type="caution">
    <text evidence="5">Lacks conserved residue(s) required for the propagation of feature annotation.</text>
</comment>
<feature type="region of interest" description="Disordered" evidence="6">
    <location>
        <begin position="1"/>
        <end position="51"/>
    </location>
</feature>
<feature type="compositionally biased region" description="Basic residues" evidence="6">
    <location>
        <begin position="772"/>
        <end position="781"/>
    </location>
</feature>
<evidence type="ECO:0000259" key="7">
    <source>
        <dbReference type="PROSITE" id="PS50067"/>
    </source>
</evidence>
<sequence length="1250" mass="141393">MEGYERSVKQEDSTQVSGDIIDNNTSRQPPPLNSGTGGSKQPKDPAFDQCSMRSREKLSLQDLGREIRENMSQGHNSCVFAFGQTGSGKCFSLLEVQEEPSLVSFFCSELFSSNRGGLKVLRVGISFVELYNEEIRDLLAPNGVQRAVEKIEYDPSGPYAEGLSHHYVSRYDDVKQMLIAGNKCRTTSAKSTIDEKCNQPWAIFTLTITYCNGPGASSELCSKVSFVDLEGSEGHAHFNLEELLMDINPPESSRKIDNCVGQRDSLLSWLLNQYLGGKTKATIVAMIDPRADNYQETLSTLSSAHRAKVIVIHPLRPDSSENMVTDPLRNKLGNEKENLSLAKDKKHQLSNQIPETRNSDGDPTFNQLSAGQNIAGTTTTGNPPDNHTAQGSKCIINQEQRPGDSGHMDTDESQEELNKQAARLRLNGDKTDGLSSQNLQPEVAENVEDVCSSLTPEAPQDRAVTISRSDTPHQGTTGNHITTDKYSMGEASNGQNTIESVTLFFWDVLTDVQFLQVRLRKLLPMESMSCIPLCAASEDEWKYAASKATYIVFHHSIQSGKSLDEATPYLDFCMETHGLFKIIVMVTGLEDSDSVAVINKWDLSRFNSCHLLLVTKDEMTKFYSTNKGLRTGEREKIMLEAELLTRPHRIGIFSRSAESNYQWFMSLLQSEFRDVVHEVRPCNISNIGAELSQCTVAILYHSMNRGEVNNEELKYMSDILGKENVIVVVEGMKGRFPVEQSIGDYACDLVIITEAEKDKARLMGRLESIRQSLKKPPKRKIRRDEQKEERKKKCPDAEPQQDILPDDPGEMELGNEKNRPKRPLLFIRKHHKIGIFSRSAESDYNWLQTSLRTEFRDLVVDVRACYISNNGRRQFWEDVSQCSVGILYHTLKRGRLNITNVMDSLYEEELKYMAETLGKENVFVVADDLQDSSSIEKHRILAQQPSIGEYSCDLVLLTPADKENKAQKMEKLETIRSALHLKENLLHITRLKTKTSFKQAKDTGIGKIETYQNYRAMVPYTADDTTHLPTGTQEQPGRYGSGSGTQHQRRASEQQPNSQRPGTSERKSSWGGRMFSSWTDSVMQRVQGPSTKEKHKVGIFSRSAEDDYRWLHRFIISEFSDYVQRVRPCYISNTGRRQFWEDVSQCTVAILYHTKKRGRINITDVQGSLYDEELQYLAEQLGKDKVMVVVDDLEDSGPEEKERILMSQRSIGKWASDLILISSTEKNYNDSTNSMYKQWLLQKFNRIAKV</sequence>
<dbReference type="PRINTS" id="PR00380">
    <property type="entry name" value="KINESINHEAVY"/>
</dbReference>
<evidence type="ECO:0000256" key="5">
    <source>
        <dbReference type="PROSITE-ProRule" id="PRU00283"/>
    </source>
</evidence>
<dbReference type="GO" id="GO:0016887">
    <property type="term" value="F:ATP hydrolysis activity"/>
    <property type="evidence" value="ECO:0000318"/>
    <property type="project" value="GO_Central"/>
</dbReference>
<dbReference type="SMART" id="SM00129">
    <property type="entry name" value="KISc"/>
    <property type="match status" value="1"/>
</dbReference>
<keyword evidence="2" id="KW-0547">Nucleotide-binding</keyword>
<feature type="compositionally biased region" description="Polar residues" evidence="6">
    <location>
        <begin position="1053"/>
        <end position="1062"/>
    </location>
</feature>
<evidence type="ECO:0000313" key="9">
    <source>
        <dbReference type="RefSeq" id="XP_041433461.1"/>
    </source>
</evidence>
<comment type="subcellular location">
    <subcellularLocation>
        <location evidence="1">Cytoplasm</location>
        <location evidence="1">Cytoskeleton</location>
    </subcellularLocation>
</comment>
<feature type="region of interest" description="Disordered" evidence="6">
    <location>
        <begin position="345"/>
        <end position="390"/>
    </location>
</feature>
<dbReference type="AlphaFoldDB" id="A0A8J1LWN0"/>